<sequence>MKAHSSASFERKPNLSAAATADFSFSSYRRPPSDDEEPKRPSREHNQIAADDSELSIFDARKYFNETNDQEFANGARVVSPLKENLPDPSLLLPRLSSASLSIADGYGRNYRARSFRSYVTPTASSEASWNSRTGLLSNPPGAISVSLRDPVADRKRGTSSNSARWLLFQQKCPCLGKKSVRVKERSTEPRSPARLSNYRPKELAVYKVQPDIAKTKAFSITAVSETSKTSLVATTTPRYYMSKTSEQIPNSIRRISTEAENCFPPEVHASVVVPGRPFVDGTTNAGFTFPVLNPSMSSSSSSPPLKPVPNGQSSIKKPISPLLPLALDPPRESLEVFQPSRPSNPRPCQLLVTPAGLGPRENQAADDEAASDASSDLFEIESFSTQSTSYPIPYHRQRDSLDEARPRFSTNTSTGPGLYNGLDDQPMTPSSSGYALTECGYEPSEASIAWSVTTAEGTAWDWGSVTNYSVSASDVEEFTRMQLRLHQEQERGGGGEGGGGRRRGNGLLMSCRCEKAVSVGPSPVKCMPERGHVHGHGHGQGHHKSRPSPSLPAPANPNALARHVSSRPPPVANKPPVPSSHSARLSLTFVT</sequence>
<reference evidence="3" key="1">
    <citation type="submission" date="2025-08" db="UniProtKB">
        <authorList>
            <consortium name="RefSeq"/>
        </authorList>
    </citation>
    <scope>IDENTIFICATION</scope>
    <source>
        <tissue evidence="3">Leaf</tissue>
    </source>
</reference>
<dbReference type="PANTHER" id="PTHR33781:SF1">
    <property type="entry name" value="PROTEIN PHYTOCHROME KINASE SUBSTRATE 4"/>
    <property type="match status" value="1"/>
</dbReference>
<dbReference type="Proteomes" id="UP000827889">
    <property type="component" value="Chromosome 10"/>
</dbReference>
<feature type="region of interest" description="Disordered" evidence="1">
    <location>
        <begin position="336"/>
        <end position="373"/>
    </location>
</feature>
<feature type="compositionally biased region" description="Basic residues" evidence="1">
    <location>
        <begin position="534"/>
        <end position="547"/>
    </location>
</feature>
<dbReference type="KEGG" id="rarg:115731761"/>
<evidence type="ECO:0000313" key="2">
    <source>
        <dbReference type="Proteomes" id="UP000827889"/>
    </source>
</evidence>
<feature type="region of interest" description="Disordered" evidence="1">
    <location>
        <begin position="487"/>
        <end position="506"/>
    </location>
</feature>
<feature type="compositionally biased region" description="Pro residues" evidence="1">
    <location>
        <begin position="568"/>
        <end position="579"/>
    </location>
</feature>
<dbReference type="AlphaFoldDB" id="A0A8B8N7A6"/>
<dbReference type="PANTHER" id="PTHR33781">
    <property type="entry name" value="PROTEIN PHYTOCHROME KINASE SUBSTRATE 1-RELATED"/>
    <property type="match status" value="1"/>
</dbReference>
<dbReference type="GO" id="GO:0009638">
    <property type="term" value="P:phototropism"/>
    <property type="evidence" value="ECO:0007669"/>
    <property type="project" value="InterPro"/>
</dbReference>
<evidence type="ECO:0000313" key="3">
    <source>
        <dbReference type="RefSeq" id="XP_030518301.2"/>
    </source>
</evidence>
<dbReference type="GeneID" id="115731761"/>
<name>A0A8B8N7A6_9MYRT</name>
<protein>
    <submittedName>
        <fullName evidence="3">Protein PHYTOCHROME KINASE SUBSTRATE 4</fullName>
    </submittedName>
</protein>
<dbReference type="GO" id="GO:0016301">
    <property type="term" value="F:kinase activity"/>
    <property type="evidence" value="ECO:0007669"/>
    <property type="project" value="UniProtKB-KW"/>
</dbReference>
<organism evidence="2 3">
    <name type="scientific">Rhodamnia argentea</name>
    <dbReference type="NCBI Taxonomy" id="178133"/>
    <lineage>
        <taxon>Eukaryota</taxon>
        <taxon>Viridiplantae</taxon>
        <taxon>Streptophyta</taxon>
        <taxon>Embryophyta</taxon>
        <taxon>Tracheophyta</taxon>
        <taxon>Spermatophyta</taxon>
        <taxon>Magnoliopsida</taxon>
        <taxon>eudicotyledons</taxon>
        <taxon>Gunneridae</taxon>
        <taxon>Pentapetalae</taxon>
        <taxon>rosids</taxon>
        <taxon>malvids</taxon>
        <taxon>Myrtales</taxon>
        <taxon>Myrtaceae</taxon>
        <taxon>Myrtoideae</taxon>
        <taxon>Myrteae</taxon>
        <taxon>Australasian group</taxon>
        <taxon>Rhodamnia</taxon>
    </lineage>
</organism>
<dbReference type="RefSeq" id="XP_030518301.2">
    <property type="nucleotide sequence ID" value="XM_030662441.2"/>
</dbReference>
<keyword evidence="3" id="KW-0808">Transferase</keyword>
<gene>
    <name evidence="3" type="primary">LOC115731761</name>
</gene>
<feature type="region of interest" description="Disordered" evidence="1">
    <location>
        <begin position="20"/>
        <end position="52"/>
    </location>
</feature>
<keyword evidence="3" id="KW-0418">Kinase</keyword>
<feature type="region of interest" description="Disordered" evidence="1">
    <location>
        <begin position="525"/>
        <end position="592"/>
    </location>
</feature>
<dbReference type="InterPro" id="IPR039615">
    <property type="entry name" value="PKS"/>
</dbReference>
<proteinExistence type="predicted"/>
<feature type="compositionally biased region" description="Polar residues" evidence="1">
    <location>
        <begin position="582"/>
        <end position="592"/>
    </location>
</feature>
<evidence type="ECO:0000256" key="1">
    <source>
        <dbReference type="SAM" id="MobiDB-lite"/>
    </source>
</evidence>
<keyword evidence="2" id="KW-1185">Reference proteome</keyword>
<feature type="compositionally biased region" description="Basic and acidic residues" evidence="1">
    <location>
        <begin position="31"/>
        <end position="46"/>
    </location>
</feature>
<feature type="region of interest" description="Disordered" evidence="1">
    <location>
        <begin position="411"/>
        <end position="434"/>
    </location>
</feature>
<accession>A0A8B8N7A6</accession>